<dbReference type="GO" id="GO:0016616">
    <property type="term" value="F:oxidoreductase activity, acting on the CH-OH group of donors, NAD or NADP as acceptor"/>
    <property type="evidence" value="ECO:0007669"/>
    <property type="project" value="TreeGrafter"/>
</dbReference>
<keyword evidence="3" id="KW-0443">Lipid metabolism</keyword>
<dbReference type="EMBL" id="SSTM01000008">
    <property type="protein sequence ID" value="TJW09667.1"/>
    <property type="molecule type" value="Genomic_DNA"/>
</dbReference>
<comment type="caution">
    <text evidence="11">The sequence shown here is derived from an EMBL/GenBank/DDBJ whole genome shotgun (WGS) entry which is preliminary data.</text>
</comment>
<evidence type="ECO:0000256" key="2">
    <source>
        <dbReference type="ARBA" id="ARBA00023002"/>
    </source>
</evidence>
<dbReference type="PRINTS" id="PR00080">
    <property type="entry name" value="SDRFAMILY"/>
</dbReference>
<comment type="similarity">
    <text evidence="1">Belongs to the short-chain dehydrogenases/reductases (SDR) family.</text>
</comment>
<dbReference type="GO" id="GO:0008202">
    <property type="term" value="P:steroid metabolic process"/>
    <property type="evidence" value="ECO:0007669"/>
    <property type="project" value="UniProtKB-KW"/>
</dbReference>
<comment type="catalytic activity">
    <reaction evidence="5">
        <text>12alpha-hydroxy-3-oxo-5beta-cholan-24-oate + NADH + H(+) = isodeoxycholate + NAD(+)</text>
        <dbReference type="Rhea" id="RHEA:47492"/>
        <dbReference type="ChEBI" id="CHEBI:15378"/>
        <dbReference type="ChEBI" id="CHEBI:57540"/>
        <dbReference type="ChEBI" id="CHEBI:57945"/>
        <dbReference type="ChEBI" id="CHEBI:87733"/>
        <dbReference type="ChEBI" id="CHEBI:87734"/>
    </reaction>
    <physiologicalReaction direction="left-to-right" evidence="5">
        <dbReference type="Rhea" id="RHEA:47493"/>
    </physiologicalReaction>
</comment>
<evidence type="ECO:0000313" key="12">
    <source>
        <dbReference type="Proteomes" id="UP000309454"/>
    </source>
</evidence>
<comment type="catalytic activity">
    <reaction evidence="8">
        <text>3-oxo-5beta-cholan-24-oate + NADH + H(+) = isolithocholate + NAD(+)</text>
        <dbReference type="Rhea" id="RHEA:47508"/>
        <dbReference type="ChEBI" id="CHEBI:11867"/>
        <dbReference type="ChEBI" id="CHEBI:15378"/>
        <dbReference type="ChEBI" id="CHEBI:57540"/>
        <dbReference type="ChEBI" id="CHEBI:57945"/>
        <dbReference type="ChEBI" id="CHEBI:87728"/>
        <dbReference type="EC" id="1.1.1.391"/>
    </reaction>
    <physiologicalReaction direction="left-to-right" evidence="8">
        <dbReference type="Rhea" id="RHEA:47509"/>
    </physiologicalReaction>
</comment>
<keyword evidence="4" id="KW-0753">Steroid metabolism</keyword>
<evidence type="ECO:0000256" key="3">
    <source>
        <dbReference type="ARBA" id="ARBA00023098"/>
    </source>
</evidence>
<protein>
    <recommendedName>
        <fullName evidence="9">3beta-hydroxycholanate 3-dehydrogenase (NAD(+))</fullName>
        <ecNumber evidence="9">1.1.1.391</ecNumber>
    </recommendedName>
    <alternativeName>
        <fullName evidence="10">NAD-dependent bile acid 3beta-dehydrogenase</fullName>
    </alternativeName>
</protein>
<gene>
    <name evidence="11" type="ORF">E5982_09060</name>
</gene>
<name>A0A4T9T8D5_9ACTN</name>
<sequence length="260" mass="27370">MELEGKSVVITGAVAGIGNATAELFLANGANVVAVDNQEERLLAQCEEWANMPGRVVPFVGDVADAATTDGMIDAAVEHFGTFDILVNNAGIMDDNTAIGDMSEAMMADLFAVNTYGPLRAMRKAVNTFMALNPDAEEDDETIGSIINIVSVGAMHQTAGVAYCASKAALLSATKNTAFMYIHKGIRCNAICPGGIVTEIPMTMPPSDPFGFGRSSELLVHSSLLGMPEDIANAVLFLAKDESRFINGAVLNVDGAWTTF</sequence>
<dbReference type="Gene3D" id="3.40.50.720">
    <property type="entry name" value="NAD(P)-binding Rossmann-like Domain"/>
    <property type="match status" value="1"/>
</dbReference>
<accession>A0A4T9T8D5</accession>
<reference evidence="11 12" key="1">
    <citation type="submission" date="2019-04" db="EMBL/GenBank/DDBJ databases">
        <title>Microbes associate with the intestines of laboratory mice.</title>
        <authorList>
            <person name="Navarre W."/>
            <person name="Wong E."/>
            <person name="Huang K.C."/>
            <person name="Tropini C."/>
            <person name="Ng K."/>
            <person name="Yu B."/>
        </authorList>
    </citation>
    <scope>NUCLEOTIDE SEQUENCE [LARGE SCALE GENOMIC DNA]</scope>
    <source>
        <strain evidence="11 12">NM48_B13</strain>
    </source>
</reference>
<dbReference type="InterPro" id="IPR036291">
    <property type="entry name" value="NAD(P)-bd_dom_sf"/>
</dbReference>
<dbReference type="EC" id="1.1.1.391" evidence="9"/>
<dbReference type="PANTHER" id="PTHR42760">
    <property type="entry name" value="SHORT-CHAIN DEHYDROGENASES/REDUCTASES FAMILY MEMBER"/>
    <property type="match status" value="1"/>
</dbReference>
<comment type="catalytic activity">
    <reaction evidence="7">
        <text>7alpha,12alpha-dihydroxy-3-oxo-5beta-cholan-24-oate + NADH + H(+) = isocholate + NAD(+)</text>
        <dbReference type="Rhea" id="RHEA:47512"/>
        <dbReference type="ChEBI" id="CHEBI:15378"/>
        <dbReference type="ChEBI" id="CHEBI:57540"/>
        <dbReference type="ChEBI" id="CHEBI:57945"/>
        <dbReference type="ChEBI" id="CHEBI:87735"/>
        <dbReference type="ChEBI" id="CHEBI:87736"/>
    </reaction>
    <physiologicalReaction direction="left-to-right" evidence="7">
        <dbReference type="Rhea" id="RHEA:47513"/>
    </physiologicalReaction>
</comment>
<evidence type="ECO:0000256" key="10">
    <source>
        <dbReference type="ARBA" id="ARBA00081284"/>
    </source>
</evidence>
<keyword evidence="2" id="KW-0560">Oxidoreductase</keyword>
<dbReference type="PANTHER" id="PTHR42760:SF115">
    <property type="entry name" value="3-OXOACYL-[ACYL-CARRIER-PROTEIN] REDUCTASE FABG"/>
    <property type="match status" value="1"/>
</dbReference>
<dbReference type="FunFam" id="3.40.50.720:FF:000084">
    <property type="entry name" value="Short-chain dehydrogenase reductase"/>
    <property type="match status" value="1"/>
</dbReference>
<evidence type="ECO:0000256" key="1">
    <source>
        <dbReference type="ARBA" id="ARBA00006484"/>
    </source>
</evidence>
<evidence type="ECO:0000256" key="9">
    <source>
        <dbReference type="ARBA" id="ARBA00067031"/>
    </source>
</evidence>
<organism evidence="11 12">
    <name type="scientific">Parvibacter caecicola</name>
    <dbReference type="NCBI Taxonomy" id="747645"/>
    <lineage>
        <taxon>Bacteria</taxon>
        <taxon>Bacillati</taxon>
        <taxon>Actinomycetota</taxon>
        <taxon>Coriobacteriia</taxon>
        <taxon>Coriobacteriales</taxon>
        <taxon>Coriobacteriaceae</taxon>
        <taxon>Parvibacter</taxon>
    </lineage>
</organism>
<dbReference type="Proteomes" id="UP000309454">
    <property type="component" value="Unassembled WGS sequence"/>
</dbReference>
<evidence type="ECO:0000256" key="6">
    <source>
        <dbReference type="ARBA" id="ARBA00050953"/>
    </source>
</evidence>
<dbReference type="PRINTS" id="PR00081">
    <property type="entry name" value="GDHRDH"/>
</dbReference>
<evidence type="ECO:0000256" key="5">
    <source>
        <dbReference type="ARBA" id="ARBA00050257"/>
    </source>
</evidence>
<proteinExistence type="inferred from homology"/>
<dbReference type="AlphaFoldDB" id="A0A4T9T8D5"/>
<dbReference type="SUPFAM" id="SSF51735">
    <property type="entry name" value="NAD(P)-binding Rossmann-fold domains"/>
    <property type="match status" value="1"/>
</dbReference>
<dbReference type="RefSeq" id="WP_136846180.1">
    <property type="nucleotide sequence ID" value="NZ_CANPEU010000007.1"/>
</dbReference>
<dbReference type="InterPro" id="IPR002347">
    <property type="entry name" value="SDR_fam"/>
</dbReference>
<evidence type="ECO:0000256" key="7">
    <source>
        <dbReference type="ARBA" id="ARBA00052497"/>
    </source>
</evidence>
<comment type="catalytic activity">
    <reaction evidence="6">
        <text>3-oxochenodeoxycholate + NADH + H(+) = isochenodeoxycholate + NAD(+)</text>
        <dbReference type="Rhea" id="RHEA:47516"/>
        <dbReference type="ChEBI" id="CHEBI:15378"/>
        <dbReference type="ChEBI" id="CHEBI:57540"/>
        <dbReference type="ChEBI" id="CHEBI:57945"/>
        <dbReference type="ChEBI" id="CHEBI:87730"/>
        <dbReference type="ChEBI" id="CHEBI:87731"/>
    </reaction>
    <physiologicalReaction direction="left-to-right" evidence="6">
        <dbReference type="Rhea" id="RHEA:47517"/>
    </physiologicalReaction>
</comment>
<dbReference type="CDD" id="cd05233">
    <property type="entry name" value="SDR_c"/>
    <property type="match status" value="1"/>
</dbReference>
<evidence type="ECO:0000313" key="11">
    <source>
        <dbReference type="EMBL" id="TJW09667.1"/>
    </source>
</evidence>
<evidence type="ECO:0000256" key="8">
    <source>
        <dbReference type="ARBA" id="ARBA00052953"/>
    </source>
</evidence>
<keyword evidence="12" id="KW-1185">Reference proteome</keyword>
<dbReference type="OrthoDB" id="5290708at2"/>
<evidence type="ECO:0000256" key="4">
    <source>
        <dbReference type="ARBA" id="ARBA00023221"/>
    </source>
</evidence>
<dbReference type="Pfam" id="PF13561">
    <property type="entry name" value="adh_short_C2"/>
    <property type="match status" value="1"/>
</dbReference>